<gene>
    <name evidence="1" type="ORF">EHE22_05905</name>
</gene>
<dbReference type="InterPro" id="IPR021146">
    <property type="entry name" value="Phage_gp6-like_head-tail"/>
</dbReference>
<accession>A0A7Y3WW67</accession>
<sequence length="102" mass="11662">MVKLVTLEAVKRRQRIFHDDDDTDLDAMIEQASDIILNYINKSDPAWNDQTAPPLIQAAVLLQVGFMWANRGDADPLYAPADGYLDRRITSILYRYRKPVLA</sequence>
<evidence type="ECO:0000313" key="1">
    <source>
        <dbReference type="EMBL" id="NNV19962.1"/>
    </source>
</evidence>
<dbReference type="AlphaFoldDB" id="A0A7Y3WW67"/>
<protein>
    <submittedName>
        <fullName evidence="1">Phage gp6-like head-tail connector protein</fullName>
    </submittedName>
</protein>
<dbReference type="NCBIfam" id="TIGR01560">
    <property type="entry name" value="put_DNA_pack"/>
    <property type="match status" value="1"/>
</dbReference>
<dbReference type="EMBL" id="PKQI01000001">
    <property type="protein sequence ID" value="NNV19962.1"/>
    <property type="molecule type" value="Genomic_DNA"/>
</dbReference>
<organism evidence="1 2">
    <name type="scientific">Brucella pseudogrignonensis</name>
    <dbReference type="NCBI Taxonomy" id="419475"/>
    <lineage>
        <taxon>Bacteria</taxon>
        <taxon>Pseudomonadati</taxon>
        <taxon>Pseudomonadota</taxon>
        <taxon>Alphaproteobacteria</taxon>
        <taxon>Hyphomicrobiales</taxon>
        <taxon>Brucellaceae</taxon>
        <taxon>Brucella/Ochrobactrum group</taxon>
        <taxon>Brucella</taxon>
    </lineage>
</organism>
<dbReference type="CDD" id="cd08054">
    <property type="entry name" value="gp6"/>
    <property type="match status" value="1"/>
</dbReference>
<comment type="caution">
    <text evidence="1">The sequence shown here is derived from an EMBL/GenBank/DDBJ whole genome shotgun (WGS) entry which is preliminary data.</text>
</comment>
<dbReference type="Gene3D" id="1.10.3230.30">
    <property type="entry name" value="Phage gp6-like head-tail connector protein"/>
    <property type="match status" value="1"/>
</dbReference>
<evidence type="ECO:0000313" key="2">
    <source>
        <dbReference type="Proteomes" id="UP000526233"/>
    </source>
</evidence>
<dbReference type="InterPro" id="IPR006450">
    <property type="entry name" value="Phage_HK97_gp6-like"/>
</dbReference>
<reference evidence="1 2" key="1">
    <citation type="submission" date="2018-11" db="EMBL/GenBank/DDBJ databases">
        <title>Genome sequencing and analysis.</title>
        <authorList>
            <person name="Huang Y.-T."/>
        </authorList>
    </citation>
    <scope>NUCLEOTIDE SEQUENCE [LARGE SCALE GENOMIC DNA]</scope>
    <source>
        <strain evidence="1 2">SHIN</strain>
    </source>
</reference>
<dbReference type="Proteomes" id="UP000526233">
    <property type="component" value="Unassembled WGS sequence"/>
</dbReference>
<name>A0A7Y3WW67_9HYPH</name>
<dbReference type="RefSeq" id="WP_171379710.1">
    <property type="nucleotide sequence ID" value="NZ_PKQI01000001.1"/>
</dbReference>
<dbReference type="Pfam" id="PF05135">
    <property type="entry name" value="Phage_connect_1"/>
    <property type="match status" value="1"/>
</dbReference>
<proteinExistence type="predicted"/>